<evidence type="ECO:0000256" key="1">
    <source>
        <dbReference type="ARBA" id="ARBA00004123"/>
    </source>
</evidence>
<evidence type="ECO:0000256" key="4">
    <source>
        <dbReference type="ARBA" id="ARBA00023163"/>
    </source>
</evidence>
<evidence type="ECO:0000256" key="2">
    <source>
        <dbReference type="ARBA" id="ARBA00023015"/>
    </source>
</evidence>
<feature type="compositionally biased region" description="Polar residues" evidence="6">
    <location>
        <begin position="531"/>
        <end position="546"/>
    </location>
</feature>
<sequence length="632" mass="67452">MSQRGPAPRPASRRSSQSSARDAASSPSSQRNPSRQDDPRAQPLHDPGGFSVADSEARSQQTGSRASGVRDILNPTNPQAPPPGLSPSFSRRSIDAGTSQQMMGAGAGAGAGQYGGGSPSRPFAPQSQAPVPPEPGTQIISTTTSAPPPQTHSLDRGSPSGSHPYPLAAARRMLTPKSPRAISLSRAASRSMDAHHLPGLPPPPPPPHAPRGTAPAHETSPLSRPPTLGSPPQYSAALQGQGSSRPRSALSRSLSQPVLAHGLPSASPKESLKPSKLGRDLGGRTAYSSGSPFAAPVPSTRGHGASGPLGESRWGSGLLGSIPPGPSGSRGLQMTEGHQHLLTITPTHGEEIVVPVDVHQASKQADEKRQRNAGASARFRQRKKEKEKEQQQGLQKLESENRELERRIEELEAEVDFYRNDRNRLRDLVLRTPEIRDQAEGPKSPTPSRRWGSFATENSSRAAPQSPLPHSFPQAQAQTQTQVQAHSQPHQAQAQAQAQTQAHRRPPPATYDEEDDPSMLERPTRRRRTGSESQLAYQSYRPTTPVSLPPLPHTTYGVPSPHIGTSPRSARLPPLRFDQPSETPPPDPSGPYRPPLPPQTQSSSQNQPYNTRPPYGAGWATDPRGPSDGGSR</sequence>
<feature type="domain" description="BZIP" evidence="7">
    <location>
        <begin position="362"/>
        <end position="425"/>
    </location>
</feature>
<comment type="caution">
    <text evidence="8">The sequence shown here is derived from an EMBL/GenBank/DDBJ whole genome shotgun (WGS) entry which is preliminary data.</text>
</comment>
<dbReference type="Proteomes" id="UP001286456">
    <property type="component" value="Unassembled WGS sequence"/>
</dbReference>
<dbReference type="GO" id="GO:0000977">
    <property type="term" value="F:RNA polymerase II transcription regulatory region sequence-specific DNA binding"/>
    <property type="evidence" value="ECO:0007669"/>
    <property type="project" value="TreeGrafter"/>
</dbReference>
<feature type="compositionally biased region" description="Basic and acidic residues" evidence="6">
    <location>
        <begin position="270"/>
        <end position="282"/>
    </location>
</feature>
<organism evidence="8 9">
    <name type="scientific">Cercophora scortea</name>
    <dbReference type="NCBI Taxonomy" id="314031"/>
    <lineage>
        <taxon>Eukaryota</taxon>
        <taxon>Fungi</taxon>
        <taxon>Dikarya</taxon>
        <taxon>Ascomycota</taxon>
        <taxon>Pezizomycotina</taxon>
        <taxon>Sordariomycetes</taxon>
        <taxon>Sordariomycetidae</taxon>
        <taxon>Sordariales</taxon>
        <taxon>Lasiosphaeriaceae</taxon>
        <taxon>Cercophora</taxon>
    </lineage>
</organism>
<dbReference type="AlphaFoldDB" id="A0AAE0IY60"/>
<keyword evidence="9" id="KW-1185">Reference proteome</keyword>
<dbReference type="Pfam" id="PF07716">
    <property type="entry name" value="bZIP_2"/>
    <property type="match status" value="1"/>
</dbReference>
<proteinExistence type="predicted"/>
<evidence type="ECO:0000313" key="8">
    <source>
        <dbReference type="EMBL" id="KAK3333240.1"/>
    </source>
</evidence>
<reference evidence="8" key="2">
    <citation type="submission" date="2023-06" db="EMBL/GenBank/DDBJ databases">
        <authorList>
            <consortium name="Lawrence Berkeley National Laboratory"/>
            <person name="Haridas S."/>
            <person name="Hensen N."/>
            <person name="Bonometti L."/>
            <person name="Westerberg I."/>
            <person name="Brannstrom I.O."/>
            <person name="Guillou S."/>
            <person name="Cros-Aarteil S."/>
            <person name="Calhoun S."/>
            <person name="Kuo A."/>
            <person name="Mondo S."/>
            <person name="Pangilinan J."/>
            <person name="Riley R."/>
            <person name="Labutti K."/>
            <person name="Andreopoulos B."/>
            <person name="Lipzen A."/>
            <person name="Chen C."/>
            <person name="Yanf M."/>
            <person name="Daum C."/>
            <person name="Ng V."/>
            <person name="Clum A."/>
            <person name="Steindorff A."/>
            <person name="Ohm R."/>
            <person name="Martin F."/>
            <person name="Silar P."/>
            <person name="Natvig D."/>
            <person name="Lalanne C."/>
            <person name="Gautier V."/>
            <person name="Ament-Velasquez S.L."/>
            <person name="Kruys A."/>
            <person name="Hutchinson M.I."/>
            <person name="Powell A.J."/>
            <person name="Barry K."/>
            <person name="Miller A.N."/>
            <person name="Grigoriev I.V."/>
            <person name="Debuchy R."/>
            <person name="Gladieux P."/>
            <person name="Thoren M.H."/>
            <person name="Johannesson H."/>
        </authorList>
    </citation>
    <scope>NUCLEOTIDE SEQUENCE</scope>
    <source>
        <strain evidence="8">SMH4131-1</strain>
    </source>
</reference>
<feature type="compositionally biased region" description="Low complexity" evidence="6">
    <location>
        <begin position="474"/>
        <end position="501"/>
    </location>
</feature>
<keyword evidence="2" id="KW-0805">Transcription regulation</keyword>
<evidence type="ECO:0000313" key="9">
    <source>
        <dbReference type="Proteomes" id="UP001286456"/>
    </source>
</evidence>
<feature type="compositionally biased region" description="Low complexity" evidence="6">
    <location>
        <begin position="599"/>
        <end position="608"/>
    </location>
</feature>
<protein>
    <recommendedName>
        <fullName evidence="7">BZIP domain-containing protein</fullName>
    </recommendedName>
</protein>
<accession>A0AAE0IY60</accession>
<evidence type="ECO:0000256" key="6">
    <source>
        <dbReference type="SAM" id="MobiDB-lite"/>
    </source>
</evidence>
<feature type="compositionally biased region" description="Basic and acidic residues" evidence="6">
    <location>
        <begin position="397"/>
        <end position="440"/>
    </location>
</feature>
<gene>
    <name evidence="8" type="ORF">B0T19DRAFT_120522</name>
</gene>
<feature type="compositionally biased region" description="Low complexity" evidence="6">
    <location>
        <begin position="243"/>
        <end position="255"/>
    </location>
</feature>
<keyword evidence="3" id="KW-0238">DNA-binding</keyword>
<keyword evidence="4" id="KW-0804">Transcription</keyword>
<feature type="compositionally biased region" description="Pro residues" evidence="6">
    <location>
        <begin position="582"/>
        <end position="598"/>
    </location>
</feature>
<feature type="region of interest" description="Disordered" evidence="6">
    <location>
        <begin position="1"/>
        <end position="632"/>
    </location>
</feature>
<dbReference type="PROSITE" id="PS50217">
    <property type="entry name" value="BZIP"/>
    <property type="match status" value="1"/>
</dbReference>
<feature type="compositionally biased region" description="Gly residues" evidence="6">
    <location>
        <begin position="105"/>
        <end position="118"/>
    </location>
</feature>
<dbReference type="GO" id="GO:0005634">
    <property type="term" value="C:nucleus"/>
    <property type="evidence" value="ECO:0007669"/>
    <property type="project" value="UniProtKB-SubCell"/>
</dbReference>
<feature type="compositionally biased region" description="Low complexity" evidence="6">
    <location>
        <begin position="13"/>
        <end position="33"/>
    </location>
</feature>
<dbReference type="PROSITE" id="PS00036">
    <property type="entry name" value="BZIP_BASIC"/>
    <property type="match status" value="1"/>
</dbReference>
<dbReference type="GO" id="GO:0001228">
    <property type="term" value="F:DNA-binding transcription activator activity, RNA polymerase II-specific"/>
    <property type="evidence" value="ECO:0007669"/>
    <property type="project" value="TreeGrafter"/>
</dbReference>
<name>A0AAE0IY60_9PEZI</name>
<dbReference type="PANTHER" id="PTHR13044">
    <property type="entry name" value="ACTIVATING TRANSCRIPTION FACTOR ATF 4/5"/>
    <property type="match status" value="1"/>
</dbReference>
<dbReference type="PANTHER" id="PTHR13044:SF14">
    <property type="entry name" value="CRYPTOCEPHAL, ISOFORM A"/>
    <property type="match status" value="1"/>
</dbReference>
<feature type="compositionally biased region" description="Low complexity" evidence="6">
    <location>
        <begin position="315"/>
        <end position="332"/>
    </location>
</feature>
<dbReference type="EMBL" id="JAUEPO010000002">
    <property type="protein sequence ID" value="KAK3333240.1"/>
    <property type="molecule type" value="Genomic_DNA"/>
</dbReference>
<comment type="subcellular location">
    <subcellularLocation>
        <location evidence="1">Nucleus</location>
    </subcellularLocation>
</comment>
<evidence type="ECO:0000256" key="3">
    <source>
        <dbReference type="ARBA" id="ARBA00023125"/>
    </source>
</evidence>
<feature type="compositionally biased region" description="Low complexity" evidence="6">
    <location>
        <begin position="178"/>
        <end position="191"/>
    </location>
</feature>
<feature type="compositionally biased region" description="Polar residues" evidence="6">
    <location>
        <begin position="230"/>
        <end position="242"/>
    </location>
</feature>
<dbReference type="SUPFAM" id="SSF57959">
    <property type="entry name" value="Leucine zipper domain"/>
    <property type="match status" value="1"/>
</dbReference>
<feature type="compositionally biased region" description="Pro residues" evidence="6">
    <location>
        <begin position="199"/>
        <end position="209"/>
    </location>
</feature>
<reference evidence="8" key="1">
    <citation type="journal article" date="2023" name="Mol. Phylogenet. Evol.">
        <title>Genome-scale phylogeny and comparative genomics of the fungal order Sordariales.</title>
        <authorList>
            <person name="Hensen N."/>
            <person name="Bonometti L."/>
            <person name="Westerberg I."/>
            <person name="Brannstrom I.O."/>
            <person name="Guillou S."/>
            <person name="Cros-Aarteil S."/>
            <person name="Calhoun S."/>
            <person name="Haridas S."/>
            <person name="Kuo A."/>
            <person name="Mondo S."/>
            <person name="Pangilinan J."/>
            <person name="Riley R."/>
            <person name="LaButti K."/>
            <person name="Andreopoulos B."/>
            <person name="Lipzen A."/>
            <person name="Chen C."/>
            <person name="Yan M."/>
            <person name="Daum C."/>
            <person name="Ng V."/>
            <person name="Clum A."/>
            <person name="Steindorff A."/>
            <person name="Ohm R.A."/>
            <person name="Martin F."/>
            <person name="Silar P."/>
            <person name="Natvig D.O."/>
            <person name="Lalanne C."/>
            <person name="Gautier V."/>
            <person name="Ament-Velasquez S.L."/>
            <person name="Kruys A."/>
            <person name="Hutchinson M.I."/>
            <person name="Powell A.J."/>
            <person name="Barry K."/>
            <person name="Miller A.N."/>
            <person name="Grigoriev I.V."/>
            <person name="Debuchy R."/>
            <person name="Gladieux P."/>
            <person name="Hiltunen Thoren M."/>
            <person name="Johannesson H."/>
        </authorList>
    </citation>
    <scope>NUCLEOTIDE SEQUENCE</scope>
    <source>
        <strain evidence="8">SMH4131-1</strain>
    </source>
</reference>
<evidence type="ECO:0000259" key="7">
    <source>
        <dbReference type="PROSITE" id="PS50217"/>
    </source>
</evidence>
<dbReference type="InterPro" id="IPR004827">
    <property type="entry name" value="bZIP"/>
</dbReference>
<dbReference type="Gene3D" id="1.20.5.170">
    <property type="match status" value="1"/>
</dbReference>
<dbReference type="InterPro" id="IPR046347">
    <property type="entry name" value="bZIP_sf"/>
</dbReference>
<evidence type="ECO:0000256" key="5">
    <source>
        <dbReference type="ARBA" id="ARBA00023242"/>
    </source>
</evidence>
<keyword evidence="5" id="KW-0539">Nucleus</keyword>